<dbReference type="Pfam" id="PF13646">
    <property type="entry name" value="HEAT_2"/>
    <property type="match status" value="1"/>
</dbReference>
<dbReference type="PANTHER" id="PTHR48051">
    <property type="match status" value="1"/>
</dbReference>
<evidence type="ECO:0000259" key="5">
    <source>
        <dbReference type="Pfam" id="PF23598"/>
    </source>
</evidence>
<organism evidence="6 7">
    <name type="scientific">Leptospira kmetyi</name>
    <dbReference type="NCBI Taxonomy" id="408139"/>
    <lineage>
        <taxon>Bacteria</taxon>
        <taxon>Pseudomonadati</taxon>
        <taxon>Spirochaetota</taxon>
        <taxon>Spirochaetia</taxon>
        <taxon>Leptospirales</taxon>
        <taxon>Leptospiraceae</taxon>
        <taxon>Leptospira</taxon>
    </lineage>
</organism>
<dbReference type="AlphaFoldDB" id="A0AAD0XS80"/>
<dbReference type="SUPFAM" id="SSF48371">
    <property type="entry name" value="ARM repeat"/>
    <property type="match status" value="2"/>
</dbReference>
<dbReference type="InterPro" id="IPR055414">
    <property type="entry name" value="LRR_R13L4/SHOC2-like"/>
</dbReference>
<dbReference type="InterPro" id="IPR050216">
    <property type="entry name" value="LRR_domain-containing"/>
</dbReference>
<dbReference type="Pfam" id="PF13855">
    <property type="entry name" value="LRR_8"/>
    <property type="match status" value="1"/>
</dbReference>
<evidence type="ECO:0000256" key="1">
    <source>
        <dbReference type="ARBA" id="ARBA00022614"/>
    </source>
</evidence>
<evidence type="ECO:0000259" key="4">
    <source>
        <dbReference type="Pfam" id="PF13569"/>
    </source>
</evidence>
<keyword evidence="2" id="KW-0677">Repeat</keyword>
<dbReference type="InterPro" id="IPR003591">
    <property type="entry name" value="Leu-rich_rpt_typical-subtyp"/>
</dbReference>
<evidence type="ECO:0000313" key="6">
    <source>
        <dbReference type="EMBL" id="AYV57578.1"/>
    </source>
</evidence>
<evidence type="ECO:0000313" key="7">
    <source>
        <dbReference type="Proteomes" id="UP000276407"/>
    </source>
</evidence>
<dbReference type="Gene3D" id="3.80.10.10">
    <property type="entry name" value="Ribonuclease Inhibitor"/>
    <property type="match status" value="2"/>
</dbReference>
<dbReference type="Pfam" id="PF23598">
    <property type="entry name" value="LRR_14"/>
    <property type="match status" value="1"/>
</dbReference>
<dbReference type="Pfam" id="PF13569">
    <property type="entry name" value="DUF4132"/>
    <property type="match status" value="1"/>
</dbReference>
<evidence type="ECO:0000256" key="3">
    <source>
        <dbReference type="SAM" id="MobiDB-lite"/>
    </source>
</evidence>
<keyword evidence="1" id="KW-0433">Leucine-rich repeat</keyword>
<feature type="domain" description="Disease resistance R13L4/SHOC-2-like LRR" evidence="5">
    <location>
        <begin position="2"/>
        <end position="84"/>
    </location>
</feature>
<feature type="compositionally biased region" description="Basic and acidic residues" evidence="3">
    <location>
        <begin position="938"/>
        <end position="949"/>
    </location>
</feature>
<dbReference type="KEGG" id="lkm:EFP84_14610"/>
<protein>
    <submittedName>
        <fullName evidence="6">DUF4132 domain-containing protein</fullName>
    </submittedName>
</protein>
<dbReference type="PROSITE" id="PS51450">
    <property type="entry name" value="LRR"/>
    <property type="match status" value="1"/>
</dbReference>
<dbReference type="GO" id="GO:0005737">
    <property type="term" value="C:cytoplasm"/>
    <property type="evidence" value="ECO:0007669"/>
    <property type="project" value="TreeGrafter"/>
</dbReference>
<dbReference type="SUPFAM" id="SSF52047">
    <property type="entry name" value="RNI-like"/>
    <property type="match status" value="1"/>
</dbReference>
<dbReference type="InterPro" id="IPR016024">
    <property type="entry name" value="ARM-type_fold"/>
</dbReference>
<evidence type="ECO:0000256" key="2">
    <source>
        <dbReference type="ARBA" id="ARBA00022737"/>
    </source>
</evidence>
<sequence>MGALKNLNDLEIRESKNLKTIPSSLGELTSLTRLTIERTGISTLPDSLANLKNLTNLYVQHNEKLEGLPDCIGSLQSLKLLWASYNREGEDKKGKRPLEISNAIGNLENLDELNLCSNGLSELPPGLAKLKNLTELELNFNVFKNIPECIFEMENLEVLQMIYCPIRSIPKEFTKLENLSRIELEGHEIKNVPEEILEEGVEAIREFLNDSPEKKETRSIVSEGEDLKRSLESHKDALDKFYRAVKGKMYQENTRKKFAELQKYLQGESDEVPKTVKDDLYYFQPITDVLSSFRNWSAVDHRILAYITQGSWAFDKNKKGFFESFYRWLGREVLAHPEDSSLFTDVLSALKKMGQDEAAILSERTHNVDDFVLTEDKKITSIGRYLLDHGEELMPQLLKDGLPSSFVELFVREDFKKIEPHLEEITKIKEYDGTDGKKHIPLETFGILTRVKPELLEPIILDRLENIDCVSCKAELMYDLYEAMPKKYSEKTFEFAKSTLAYISEKKNSNIDRGYRFSWSLTNGRRYEDNTPEFIEWLLKNFGSSLKEEVFAYVEKTKVLDLKVTAVAVKYLGQAAIDIAGEALDMTIKNEDIAGHFRQTFRILSDLDYGKYYDKTWEIAKSEFKKVSETACMALSRLPEEVVVPKAIELLKEKQSYVRETGALILSLLNTPKSIQGLKVLIETEKNDAVRNFASDLIYDRPNSISIAEAKARIDVAKKLGKLEKPIAKWLDETKLPKILWKDKKPLGPEEVRYLFYRQKTVSEIVVDKELRDVIALVDKNSCKEFSEKLFALIGKNGGFKAPNRFAIGVLGILGNDSVVSPIETVAIKETNLNACACLGLIRSLEAALALDRIVQKFKTKYPNVRDAAQEAFESIAFEMGLTPYELQDRMLPDFGFAGLSKKLNISKTEYTVKISPSLSFVYLNGDGKPVKTPPKQNETEKKKQKEENSLLKETARQFSNNLENSMVVQRKWSVADWKEFYLKNPVANAFAQNFVWTFDSKGKAETNRFHLDGDQILTIEDKPAKIDENAKIYLVHPYLLSEAEKKDWAEKFKTKDVKPTFPQLNRPIYLVPDGDKDKKMSRQFEDGEISGSTFKYRAKKYGWRRGSVVDAGEVSSYKKVFPGEEIEVFVKLQGMNVSAYDYDEQVTIGEFFFVNAGSIKTGSYVYDEPRGEEDFRLHSLQKVNPILYSETVYDLKRILESKGKDDDAEEE</sequence>
<dbReference type="Gene3D" id="1.25.10.10">
    <property type="entry name" value="Leucine-rich Repeat Variant"/>
    <property type="match status" value="1"/>
</dbReference>
<feature type="region of interest" description="Disordered" evidence="3">
    <location>
        <begin position="927"/>
        <end position="949"/>
    </location>
</feature>
<dbReference type="PANTHER" id="PTHR48051:SF1">
    <property type="entry name" value="RAS SUPPRESSOR PROTEIN 1"/>
    <property type="match status" value="1"/>
</dbReference>
<dbReference type="SMART" id="SM00369">
    <property type="entry name" value="LRR_TYP"/>
    <property type="match status" value="5"/>
</dbReference>
<dbReference type="EMBL" id="CP033614">
    <property type="protein sequence ID" value="AYV57578.1"/>
    <property type="molecule type" value="Genomic_DNA"/>
</dbReference>
<dbReference type="InterPro" id="IPR011989">
    <property type="entry name" value="ARM-like"/>
</dbReference>
<gene>
    <name evidence="6" type="ORF">EFP84_14610</name>
</gene>
<dbReference type="Proteomes" id="UP000276407">
    <property type="component" value="Chromosome 1"/>
</dbReference>
<feature type="domain" description="DUF4132" evidence="4">
    <location>
        <begin position="928"/>
        <end position="1104"/>
    </location>
</feature>
<accession>A0AAD0XS80</accession>
<dbReference type="InterPro" id="IPR032675">
    <property type="entry name" value="LRR_dom_sf"/>
</dbReference>
<reference evidence="6 7" key="1">
    <citation type="submission" date="2018-11" db="EMBL/GenBank/DDBJ databases">
        <title>Complete genome sequence of Leptospira kmetyi isolate LS 001/16 from soil sample associated with a leptospirosis patient in Kelantan.</title>
        <authorList>
            <person name="Muhammad Yusoff F."/>
            <person name="Muhammad Yusoff S."/>
            <person name="Ahmad M.N."/>
            <person name="Yusof N.Y."/>
            <person name="Aziah I."/>
        </authorList>
    </citation>
    <scope>NUCLEOTIDE SEQUENCE [LARGE SCALE GENOMIC DNA]</scope>
    <source>
        <strain evidence="6 7">LS 001/16</strain>
    </source>
</reference>
<proteinExistence type="predicted"/>
<dbReference type="InterPro" id="IPR025406">
    <property type="entry name" value="DUF4132"/>
</dbReference>
<dbReference type="InterPro" id="IPR001611">
    <property type="entry name" value="Leu-rich_rpt"/>
</dbReference>
<name>A0AAD0XS80_9LEPT</name>